<protein>
    <submittedName>
        <fullName evidence="2">Uncharacterized protein</fullName>
    </submittedName>
</protein>
<name>A0A0F9NPA6_9ZZZZ</name>
<comment type="caution">
    <text evidence="2">The sequence shown here is derived from an EMBL/GenBank/DDBJ whole genome shotgun (WGS) entry which is preliminary data.</text>
</comment>
<reference evidence="2" key="1">
    <citation type="journal article" date="2015" name="Nature">
        <title>Complex archaea that bridge the gap between prokaryotes and eukaryotes.</title>
        <authorList>
            <person name="Spang A."/>
            <person name="Saw J.H."/>
            <person name="Jorgensen S.L."/>
            <person name="Zaremba-Niedzwiedzka K."/>
            <person name="Martijn J."/>
            <person name="Lind A.E."/>
            <person name="van Eijk R."/>
            <person name="Schleper C."/>
            <person name="Guy L."/>
            <person name="Ettema T.J."/>
        </authorList>
    </citation>
    <scope>NUCLEOTIDE SEQUENCE</scope>
</reference>
<dbReference type="EMBL" id="LAZR01006641">
    <property type="protein sequence ID" value="KKM90690.1"/>
    <property type="molecule type" value="Genomic_DNA"/>
</dbReference>
<feature type="non-terminal residue" evidence="2">
    <location>
        <position position="145"/>
    </location>
</feature>
<organism evidence="2">
    <name type="scientific">marine sediment metagenome</name>
    <dbReference type="NCBI Taxonomy" id="412755"/>
    <lineage>
        <taxon>unclassified sequences</taxon>
        <taxon>metagenomes</taxon>
        <taxon>ecological metagenomes</taxon>
    </lineage>
</organism>
<dbReference type="AlphaFoldDB" id="A0A0F9NPA6"/>
<proteinExistence type="predicted"/>
<evidence type="ECO:0000256" key="1">
    <source>
        <dbReference type="SAM" id="MobiDB-lite"/>
    </source>
</evidence>
<accession>A0A0F9NPA6</accession>
<gene>
    <name evidence="2" type="ORF">LCGC14_1236150</name>
</gene>
<feature type="region of interest" description="Disordered" evidence="1">
    <location>
        <begin position="123"/>
        <end position="145"/>
    </location>
</feature>
<sequence length="145" mass="15745">MPIRVEIEDKPGTVFEFGDCTTDEVISSTIKREFPQSLTVRAARGLASGVSKVAEVIGSPDIVKDFGRTFTDPNAEVEFMNKYVFGPIGRTIDPHTPEFAELVKSREAGTPEFDARQANLDSAYGGGPVMSQAEPGAMSRQLTME</sequence>
<evidence type="ECO:0000313" key="2">
    <source>
        <dbReference type="EMBL" id="KKM90690.1"/>
    </source>
</evidence>